<dbReference type="STRING" id="489703.SAMN04488038_10462"/>
<protein>
    <recommendedName>
        <fullName evidence="3">Photosynthesis system II assembly factor Ycf48/Hcf136-like domain-containing protein</fullName>
    </recommendedName>
</protein>
<gene>
    <name evidence="4" type="ORF">SAMN04488038_10462</name>
</gene>
<dbReference type="EMBL" id="FOFS01000004">
    <property type="protein sequence ID" value="SEQ13557.1"/>
    <property type="molecule type" value="Genomic_DNA"/>
</dbReference>
<evidence type="ECO:0000313" key="5">
    <source>
        <dbReference type="Proteomes" id="UP000199233"/>
    </source>
</evidence>
<keyword evidence="1" id="KW-0602">Photosynthesis</keyword>
<keyword evidence="5" id="KW-1185">Reference proteome</keyword>
<evidence type="ECO:0000256" key="1">
    <source>
        <dbReference type="ARBA" id="ARBA00022531"/>
    </source>
</evidence>
<feature type="domain" description="Photosynthesis system II assembly factor Ycf48/Hcf136-like" evidence="3">
    <location>
        <begin position="73"/>
        <end position="257"/>
    </location>
</feature>
<evidence type="ECO:0000259" key="3">
    <source>
        <dbReference type="Pfam" id="PF14870"/>
    </source>
</evidence>
<name>A0A1H9DJQ7_9GAMM</name>
<dbReference type="Proteomes" id="UP000199233">
    <property type="component" value="Unassembled WGS sequence"/>
</dbReference>
<dbReference type="Gene3D" id="2.130.10.10">
    <property type="entry name" value="YVTN repeat-like/Quinoprotein amine dehydrogenase"/>
    <property type="match status" value="1"/>
</dbReference>
<dbReference type="RefSeq" id="WP_093283384.1">
    <property type="nucleotide sequence ID" value="NZ_FOFS01000004.1"/>
</dbReference>
<reference evidence="4 5" key="1">
    <citation type="submission" date="2016-10" db="EMBL/GenBank/DDBJ databases">
        <authorList>
            <person name="de Groot N.N."/>
        </authorList>
    </citation>
    <scope>NUCLEOTIDE SEQUENCE [LARGE SCALE GENOMIC DNA]</scope>
    <source>
        <strain evidence="4 5">DSM 25927</strain>
    </source>
</reference>
<evidence type="ECO:0000313" key="4">
    <source>
        <dbReference type="EMBL" id="SEQ13557.1"/>
    </source>
</evidence>
<keyword evidence="2" id="KW-0604">Photosystem II</keyword>
<dbReference type="GO" id="GO:0015979">
    <property type="term" value="P:photosynthesis"/>
    <property type="evidence" value="ECO:0007669"/>
    <property type="project" value="UniProtKB-KW"/>
</dbReference>
<dbReference type="PANTHER" id="PTHR47199:SF2">
    <property type="entry name" value="PHOTOSYSTEM II STABILITY_ASSEMBLY FACTOR HCF136, CHLOROPLASTIC"/>
    <property type="match status" value="1"/>
</dbReference>
<organism evidence="4 5">
    <name type="scientific">Solimonas aquatica</name>
    <dbReference type="NCBI Taxonomy" id="489703"/>
    <lineage>
        <taxon>Bacteria</taxon>
        <taxon>Pseudomonadati</taxon>
        <taxon>Pseudomonadota</taxon>
        <taxon>Gammaproteobacteria</taxon>
        <taxon>Nevskiales</taxon>
        <taxon>Nevskiaceae</taxon>
        <taxon>Solimonas</taxon>
    </lineage>
</organism>
<dbReference type="InterPro" id="IPR028203">
    <property type="entry name" value="PSII_CF48-like_dom"/>
</dbReference>
<dbReference type="AlphaFoldDB" id="A0A1H9DJQ7"/>
<dbReference type="SUPFAM" id="SSF110296">
    <property type="entry name" value="Oligoxyloglucan reducing end-specific cellobiohydrolase"/>
    <property type="match status" value="1"/>
</dbReference>
<proteinExistence type="predicted"/>
<dbReference type="PANTHER" id="PTHR47199">
    <property type="entry name" value="PHOTOSYSTEM II STABILITY/ASSEMBLY FACTOR HCF136, CHLOROPLASTIC"/>
    <property type="match status" value="1"/>
</dbReference>
<dbReference type="Pfam" id="PF14870">
    <property type="entry name" value="PSII_BNR"/>
    <property type="match status" value="1"/>
</dbReference>
<dbReference type="GO" id="GO:0009523">
    <property type="term" value="C:photosystem II"/>
    <property type="evidence" value="ECO:0007669"/>
    <property type="project" value="UniProtKB-KW"/>
</dbReference>
<sequence>MKSLRTVVLGMSLALAVLGGGVALMQSARAAIAPQPSDPSPLAAQGLLLDIARAGARLVAVGERGHIVYSDDGKHWLQARVPVDALLTALSFVDDRNGWAVGHDSVILRSRDGGQSWQLQNFQPEEHKPLLDVLFLSATEGYAIGSFGLFLYTQDGGEHWRNADPGLFAEAGRHLNAITRLADGRFVLVGEAGFAAQSEDGRQWSALTIPYQGSLFGVLPFGEHGAVAYGLRGNVFCSAAPGTQDWNSVATQTTRSIFGGTALSAEELLLVGADGLSLRVAGCAQSQAQLGRAGEGSLSAVVKGASGLLVVGERGVQALSTAQR</sequence>
<accession>A0A1H9DJQ7</accession>
<evidence type="ECO:0000256" key="2">
    <source>
        <dbReference type="ARBA" id="ARBA00023276"/>
    </source>
</evidence>
<dbReference type="InterPro" id="IPR015943">
    <property type="entry name" value="WD40/YVTN_repeat-like_dom_sf"/>
</dbReference>
<dbReference type="OrthoDB" id="9813892at2"/>